<dbReference type="Pfam" id="PF08610">
    <property type="entry name" value="Pex16"/>
    <property type="match status" value="1"/>
</dbReference>
<gene>
    <name evidence="4" type="ORF">g.6412</name>
</gene>
<evidence type="ECO:0000256" key="1">
    <source>
        <dbReference type="ARBA" id="ARBA00009505"/>
    </source>
</evidence>
<comment type="similarity">
    <text evidence="1 3">Belongs to the peroxin-16 family.</text>
</comment>
<keyword evidence="3" id="KW-0962">Peroxisome biogenesis</keyword>
<organism evidence="4">
    <name type="scientific">Graphocephala atropunctata</name>
    <dbReference type="NCBI Taxonomy" id="36148"/>
    <lineage>
        <taxon>Eukaryota</taxon>
        <taxon>Metazoa</taxon>
        <taxon>Ecdysozoa</taxon>
        <taxon>Arthropoda</taxon>
        <taxon>Hexapoda</taxon>
        <taxon>Insecta</taxon>
        <taxon>Pterygota</taxon>
        <taxon>Neoptera</taxon>
        <taxon>Paraneoptera</taxon>
        <taxon>Hemiptera</taxon>
        <taxon>Auchenorrhyncha</taxon>
        <taxon>Membracoidea</taxon>
        <taxon>Cicadellidae</taxon>
        <taxon>Cicadellinae</taxon>
        <taxon>Cicadellini</taxon>
        <taxon>Graphocephala</taxon>
    </lineage>
</organism>
<reference evidence="4" key="1">
    <citation type="submission" date="2015-11" db="EMBL/GenBank/DDBJ databases">
        <title>De novo transcriptome assembly of four potential Pierce s Disease insect vectors from Arizona vineyards.</title>
        <authorList>
            <person name="Tassone E.E."/>
        </authorList>
    </citation>
    <scope>NUCLEOTIDE SEQUENCE</scope>
</reference>
<proteinExistence type="inferred from homology"/>
<dbReference type="PANTHER" id="PTHR13299:SF0">
    <property type="entry name" value="PEROXISOMAL MEMBRANE PROTEIN PEX16"/>
    <property type="match status" value="1"/>
</dbReference>
<sequence length="110" mass="12348">MTLPHIKAIFERYVEWVSANPQTTSEIECLVKWISYFVAGRISNSAVISELVYSVSNLLVLVNDNIIRKSQPLHTYGSADRLKTWLTVLDYSGSSSKCPFLEHGEKLADG</sequence>
<evidence type="ECO:0000256" key="2">
    <source>
        <dbReference type="ARBA" id="ARBA00018577"/>
    </source>
</evidence>
<comment type="subcellular location">
    <subcellularLocation>
        <location evidence="3">Peroxisome membrane</location>
    </subcellularLocation>
</comment>
<keyword evidence="3" id="KW-0576">Peroxisome</keyword>
<dbReference type="EMBL" id="GEBQ01007939">
    <property type="protein sequence ID" value="JAT32038.1"/>
    <property type="molecule type" value="Transcribed_RNA"/>
</dbReference>
<dbReference type="InterPro" id="IPR013919">
    <property type="entry name" value="Pex16"/>
</dbReference>
<dbReference type="AlphaFoldDB" id="A0A1B6M7Z5"/>
<dbReference type="GO" id="GO:0007031">
    <property type="term" value="P:peroxisome organization"/>
    <property type="evidence" value="ECO:0007669"/>
    <property type="project" value="UniProtKB-KW"/>
</dbReference>
<evidence type="ECO:0000313" key="4">
    <source>
        <dbReference type="EMBL" id="JAT32038.1"/>
    </source>
</evidence>
<dbReference type="PANTHER" id="PTHR13299">
    <property type="entry name" value="PEROXISOMAL MEMBRANE PROTEIN PEX16"/>
    <property type="match status" value="1"/>
</dbReference>
<protein>
    <recommendedName>
        <fullName evidence="2 3">Peroxisomal membrane protein PEX16</fullName>
    </recommendedName>
</protein>
<evidence type="ECO:0000256" key="3">
    <source>
        <dbReference type="RuleBase" id="RU365003"/>
    </source>
</evidence>
<dbReference type="GO" id="GO:0005778">
    <property type="term" value="C:peroxisomal membrane"/>
    <property type="evidence" value="ECO:0007669"/>
    <property type="project" value="UniProtKB-SubCell"/>
</dbReference>
<accession>A0A1B6M7Z5</accession>
<name>A0A1B6M7Z5_9HEMI</name>